<sequence>MDTFEEPECPPHKPRAFVKSTKEFEDYPNNAIVPVQFVSLLTSIRLTETKCLLGFSNFESGKDQAKQCYTVKLKFKDKNTERLARMTISLVCRYFDIELPDLDLDTESCSTFILEDIHFERLCFASCKTLYVSQHGNYTLFLEDIKPLDLAYVINTLSKGPKNCSNGVSLSAPNVGPNLKESLATIFDNLITMNRDQKNSFKFVKLIHYDTEVKEFIQERQRLLLRKSKPNPVDPFFVPHRLGAASLESQNEFNSQLMTLNVDEEVTNTSSTRDDLDAHSDPIEDSDVSSSSSTGTFLSSRSYIQSQTPERKTKVPNDWPHHGSERKKRKLSFTDRTAPSSQLGIDYERLSMASLGSMERFEGKFVGMYPPEFHSVDEFKHCTLKLYFTPLPLSAGLDRVLVPGVNCLEIILPTVERIRDLFGSLNCQSDKISAILLMDKPGLVTAEIERILWDNDETVSPGLAVWSLKNIRTDAHAHPPAPLASLPSNPPRLKMRELAKKDPTIEFRELALSAFDTKFVTMFGMVVSCSFDKPAFVSFVFTDFTKNDITQNYLYDRYLVDYEAKLELDEGFKAIMYKNQFEVFDSRIEKIFGRRLKDLQNGNDENVSQHGIVCRMNMKVKIYNGKLNAIVRECVPIPYAQVNTLATPTQFEHLQSFYQRAFGRLGESAISRYFDQYTTFFPIQRNKHHLAELQPAAAKHSPEPAPLQTAPPLREEYIPDLNADVESFDVEFTDIFPLLHSLTRGRSLQPQPHKNHTLYSCEGRVVAIECHPTDLCFHITDELTPSQTRGPDPQRVLQLHITTPKNLAYFFNRTSAFLQSQDLDGRHAQLAQFLGHRFKFNITSSRLLLLLPPAAAAAAATELQIWCPIECTFQELQQQHAYTAAAAAGSGSPGGINADPPRLLAALDGVTVKREDADDAVTAGLSAS</sequence>
<dbReference type="GO" id="GO:0003677">
    <property type="term" value="F:DNA binding"/>
    <property type="evidence" value="ECO:0007669"/>
    <property type="project" value="InterPro"/>
</dbReference>
<feature type="compositionally biased region" description="Low complexity" evidence="1">
    <location>
        <begin position="288"/>
        <end position="302"/>
    </location>
</feature>
<dbReference type="Gene3D" id="2.40.50.800">
    <property type="match status" value="1"/>
</dbReference>
<dbReference type="SMART" id="SM00976">
    <property type="entry name" value="Telo_bind"/>
    <property type="match status" value="1"/>
</dbReference>
<protein>
    <submittedName>
        <fullName evidence="3">Single-stranded TG1-3 telomere G-tails binding protein</fullName>
    </submittedName>
</protein>
<dbReference type="Gene3D" id="2.40.50.860">
    <property type="match status" value="1"/>
</dbReference>
<dbReference type="Gene3D" id="2.40.50.810">
    <property type="match status" value="1"/>
</dbReference>
<evidence type="ECO:0000259" key="2">
    <source>
        <dbReference type="SMART" id="SM00976"/>
    </source>
</evidence>
<dbReference type="InterPro" id="IPR040650">
    <property type="entry name" value="Cdc13_OB2"/>
</dbReference>
<dbReference type="AlphaFoldDB" id="A0A6C1E4Z0"/>
<feature type="region of interest" description="Disordered" evidence="1">
    <location>
        <begin position="266"/>
        <end position="337"/>
    </location>
</feature>
<dbReference type="OrthoDB" id="4067010at2759"/>
<dbReference type="SUPFAM" id="SSF50249">
    <property type="entry name" value="Nucleic acid-binding proteins"/>
    <property type="match status" value="1"/>
</dbReference>
<dbReference type="InterPro" id="IPR012340">
    <property type="entry name" value="NA-bd_OB-fold"/>
</dbReference>
<dbReference type="Gene3D" id="1.10.10.2380">
    <property type="match status" value="1"/>
</dbReference>
<dbReference type="Proteomes" id="UP000501346">
    <property type="component" value="Chromosome SeIV-SeII"/>
</dbReference>
<dbReference type="Pfam" id="PF16853">
    <property type="entry name" value="CDC13_N"/>
    <property type="match status" value="1"/>
</dbReference>
<gene>
    <name evidence="3" type="primary">CDC13_2</name>
    <name evidence="3" type="ORF">GRS66_006490</name>
</gene>
<evidence type="ECO:0000313" key="3">
    <source>
        <dbReference type="EMBL" id="QID84000.1"/>
    </source>
</evidence>
<accession>A0A6C1E4Z0</accession>
<dbReference type="GO" id="GO:0000781">
    <property type="term" value="C:chromosome, telomeric region"/>
    <property type="evidence" value="ECO:0007669"/>
    <property type="project" value="InterPro"/>
</dbReference>
<dbReference type="CDD" id="cd03524">
    <property type="entry name" value="RPA2_OBF_family"/>
    <property type="match status" value="1"/>
</dbReference>
<proteinExistence type="predicted"/>
<feature type="compositionally biased region" description="Basic and acidic residues" evidence="1">
    <location>
        <begin position="309"/>
        <end position="323"/>
    </location>
</feature>
<evidence type="ECO:0000313" key="4">
    <source>
        <dbReference type="Proteomes" id="UP000501346"/>
    </source>
</evidence>
<dbReference type="InterPro" id="IPR041028">
    <property type="entry name" value="Cdc13_OB4_dimer"/>
</dbReference>
<feature type="domain" description="Telomeric single stranded DNA binding POT1/Cdc13" evidence="2">
    <location>
        <begin position="507"/>
        <end position="662"/>
    </location>
</feature>
<dbReference type="GO" id="GO:0000723">
    <property type="term" value="P:telomere maintenance"/>
    <property type="evidence" value="ECO:0007669"/>
    <property type="project" value="InterPro"/>
</dbReference>
<reference evidence="3 4" key="1">
    <citation type="journal article" date="2019" name="BMC Genomics">
        <title>Chromosome level assembly and comparative genome analysis confirm lager-brewing yeasts originated from a single hybridization.</title>
        <authorList>
            <person name="Salazar A.N."/>
            <person name="Gorter de Vries A.R."/>
            <person name="van den Broek M."/>
            <person name="Brouwers N."/>
            <person name="de la Torre Cortes P."/>
            <person name="Kuijpers N.G.A."/>
            <person name="Daran J.G."/>
            <person name="Abeel T."/>
        </authorList>
    </citation>
    <scope>NUCLEOTIDE SEQUENCE [LARGE SCALE GENOMIC DNA]</scope>
    <source>
        <strain evidence="3 4">CBS 1483</strain>
    </source>
</reference>
<dbReference type="EMBL" id="CP049001">
    <property type="protein sequence ID" value="QID84000.1"/>
    <property type="molecule type" value="Genomic_DNA"/>
</dbReference>
<dbReference type="Gene3D" id="2.40.50.140">
    <property type="entry name" value="Nucleic acid-binding proteins"/>
    <property type="match status" value="1"/>
</dbReference>
<dbReference type="Pfam" id="PF18691">
    <property type="entry name" value="Cdc13_OB2"/>
    <property type="match status" value="1"/>
</dbReference>
<dbReference type="Pfam" id="PF02765">
    <property type="entry name" value="POT1"/>
    <property type="match status" value="1"/>
</dbReference>
<keyword evidence="4" id="KW-1185">Reference proteome</keyword>
<evidence type="ECO:0000256" key="1">
    <source>
        <dbReference type="SAM" id="MobiDB-lite"/>
    </source>
</evidence>
<dbReference type="InterPro" id="IPR011564">
    <property type="entry name" value="Telomer_end-bd_POT1/Cdc13"/>
</dbReference>
<dbReference type="Pfam" id="PF18233">
    <property type="entry name" value="Cdc13_OB4_dimer"/>
    <property type="match status" value="1"/>
</dbReference>
<dbReference type="InterPro" id="IPR031749">
    <property type="entry name" value="Cdc13_N"/>
</dbReference>
<organism evidence="3 4">
    <name type="scientific">Saccharomyces pastorianus</name>
    <name type="common">Lager yeast</name>
    <name type="synonym">Saccharomyces cerevisiae x Saccharomyces eubayanus</name>
    <dbReference type="NCBI Taxonomy" id="27292"/>
    <lineage>
        <taxon>Eukaryota</taxon>
        <taxon>Fungi</taxon>
        <taxon>Dikarya</taxon>
        <taxon>Ascomycota</taxon>
        <taxon>Saccharomycotina</taxon>
        <taxon>Saccharomycetes</taxon>
        <taxon>Saccharomycetales</taxon>
        <taxon>Saccharomycetaceae</taxon>
        <taxon>Saccharomyces</taxon>
    </lineage>
</organism>
<name>A0A6C1E4Z0_SACPS</name>
<feature type="compositionally biased region" description="Basic and acidic residues" evidence="1">
    <location>
        <begin position="272"/>
        <end position="282"/>
    </location>
</feature>